<accession>A0A3D9H6M7</accession>
<feature type="transmembrane region" description="Helical" evidence="1">
    <location>
        <begin position="123"/>
        <end position="140"/>
    </location>
</feature>
<keyword evidence="1" id="KW-0812">Transmembrane</keyword>
<dbReference type="RefSeq" id="WP_115816481.1">
    <property type="nucleotide sequence ID" value="NZ_QRDV01000002.1"/>
</dbReference>
<name>A0A3D9H6M7_9FLAO</name>
<evidence type="ECO:0000256" key="1">
    <source>
        <dbReference type="SAM" id="Phobius"/>
    </source>
</evidence>
<evidence type="ECO:0000313" key="2">
    <source>
        <dbReference type="EMBL" id="RED45160.1"/>
    </source>
</evidence>
<feature type="transmembrane region" description="Helical" evidence="1">
    <location>
        <begin position="70"/>
        <end position="87"/>
    </location>
</feature>
<keyword evidence="1" id="KW-1133">Transmembrane helix</keyword>
<protein>
    <submittedName>
        <fullName evidence="2">Uncharacterized protein</fullName>
    </submittedName>
</protein>
<dbReference type="OrthoDB" id="839794at2"/>
<dbReference type="Proteomes" id="UP000256980">
    <property type="component" value="Unassembled WGS sequence"/>
</dbReference>
<gene>
    <name evidence="2" type="ORF">DFQ10_10227</name>
</gene>
<feature type="transmembrane region" description="Helical" evidence="1">
    <location>
        <begin position="255"/>
        <end position="275"/>
    </location>
</feature>
<dbReference type="EMBL" id="QRDV01000002">
    <property type="protein sequence ID" value="RED45160.1"/>
    <property type="molecule type" value="Genomic_DNA"/>
</dbReference>
<sequence length="287" mass="32944">MNKLKLISLIKICAFTVFIGRAYQLYFFGGPYRAILWDESLLTPIVEGLFNYTWYDYATSTTVDSWIERFTKLNSLIFLIAALFSLFWDKIKWIKPKRFIMGLGLFLLILLGICMVKDRNYDFLQLFEMSIQLSAPFLLWKNIRIDSNNKKLINGLKIAIGLTFIPHGLLAMGFPYRPGHFIDMTIIILGVNETQATQFLFVVGFLDVLCALLLFVPKLSKYALWYMIIWGFATAFARIVSGFNIDFISSSIHGSAYLTVYRLAHGIIPLIVLLLEMNKTTPKIRVA</sequence>
<dbReference type="AlphaFoldDB" id="A0A3D9H6M7"/>
<comment type="caution">
    <text evidence="2">The sequence shown here is derived from an EMBL/GenBank/DDBJ whole genome shotgun (WGS) entry which is preliminary data.</text>
</comment>
<organism evidence="2 3">
    <name type="scientific">Winogradskyella eximia</name>
    <dbReference type="NCBI Taxonomy" id="262006"/>
    <lineage>
        <taxon>Bacteria</taxon>
        <taxon>Pseudomonadati</taxon>
        <taxon>Bacteroidota</taxon>
        <taxon>Flavobacteriia</taxon>
        <taxon>Flavobacteriales</taxon>
        <taxon>Flavobacteriaceae</taxon>
        <taxon>Winogradskyella</taxon>
    </lineage>
</organism>
<feature type="transmembrane region" description="Helical" evidence="1">
    <location>
        <begin position="152"/>
        <end position="176"/>
    </location>
</feature>
<feature type="transmembrane region" description="Helical" evidence="1">
    <location>
        <begin position="223"/>
        <end position="243"/>
    </location>
</feature>
<feature type="transmembrane region" description="Helical" evidence="1">
    <location>
        <begin position="99"/>
        <end position="117"/>
    </location>
</feature>
<keyword evidence="1" id="KW-0472">Membrane</keyword>
<keyword evidence="3" id="KW-1185">Reference proteome</keyword>
<evidence type="ECO:0000313" key="3">
    <source>
        <dbReference type="Proteomes" id="UP000256980"/>
    </source>
</evidence>
<feature type="transmembrane region" description="Helical" evidence="1">
    <location>
        <begin position="196"/>
        <end position="216"/>
    </location>
</feature>
<reference evidence="2 3" key="1">
    <citation type="submission" date="2018-07" db="EMBL/GenBank/DDBJ databases">
        <title>Genomic Encyclopedia of Type Strains, Phase III (KMG-III): the genomes of soil and plant-associated and newly described type strains.</title>
        <authorList>
            <person name="Whitman W."/>
        </authorList>
    </citation>
    <scope>NUCLEOTIDE SEQUENCE [LARGE SCALE GENOMIC DNA]</scope>
    <source>
        <strain evidence="2 3">CECT 7946</strain>
    </source>
</reference>
<proteinExistence type="predicted"/>